<accession>A0ABT8A2V5</accession>
<dbReference type="NCBIfam" id="TIGR00745">
    <property type="entry name" value="apbA_panE"/>
    <property type="match status" value="1"/>
</dbReference>
<evidence type="ECO:0000256" key="9">
    <source>
        <dbReference type="ARBA" id="ARBA00048793"/>
    </source>
</evidence>
<evidence type="ECO:0000313" key="13">
    <source>
        <dbReference type="EMBL" id="MDN3563848.1"/>
    </source>
</evidence>
<dbReference type="PANTHER" id="PTHR21708:SF45">
    <property type="entry name" value="2-DEHYDROPANTOATE 2-REDUCTASE"/>
    <property type="match status" value="1"/>
</dbReference>
<dbReference type="NCBIfam" id="NF005089">
    <property type="entry name" value="PRK06522.1-4"/>
    <property type="match status" value="1"/>
</dbReference>
<dbReference type="Proteomes" id="UP001529369">
    <property type="component" value="Unassembled WGS sequence"/>
</dbReference>
<evidence type="ECO:0000256" key="10">
    <source>
        <dbReference type="RuleBase" id="RU362068"/>
    </source>
</evidence>
<dbReference type="Pfam" id="PF08546">
    <property type="entry name" value="ApbA_C"/>
    <property type="match status" value="1"/>
</dbReference>
<keyword evidence="6 10" id="KW-0521">NADP</keyword>
<comment type="catalytic activity">
    <reaction evidence="9 10">
        <text>(R)-pantoate + NADP(+) = 2-dehydropantoate + NADPH + H(+)</text>
        <dbReference type="Rhea" id="RHEA:16233"/>
        <dbReference type="ChEBI" id="CHEBI:11561"/>
        <dbReference type="ChEBI" id="CHEBI:15378"/>
        <dbReference type="ChEBI" id="CHEBI:15980"/>
        <dbReference type="ChEBI" id="CHEBI:57783"/>
        <dbReference type="ChEBI" id="CHEBI:58349"/>
        <dbReference type="EC" id="1.1.1.169"/>
    </reaction>
</comment>
<dbReference type="InterPro" id="IPR051402">
    <property type="entry name" value="KPR-Related"/>
</dbReference>
<evidence type="ECO:0000256" key="4">
    <source>
        <dbReference type="ARBA" id="ARBA00019465"/>
    </source>
</evidence>
<evidence type="ECO:0000256" key="3">
    <source>
        <dbReference type="ARBA" id="ARBA00013014"/>
    </source>
</evidence>
<dbReference type="InterPro" id="IPR008927">
    <property type="entry name" value="6-PGluconate_DH-like_C_sf"/>
</dbReference>
<dbReference type="Gene3D" id="3.40.50.720">
    <property type="entry name" value="NAD(P)-binding Rossmann-like Domain"/>
    <property type="match status" value="1"/>
</dbReference>
<proteinExistence type="inferred from homology"/>
<dbReference type="InterPro" id="IPR013332">
    <property type="entry name" value="KPR_N"/>
</dbReference>
<sequence length="331" mass="34016">MKVCVYGAGAIGGHIAARLAEGGAEVSLVARGPHLAAIQANGLTVHARDGVLHSRPRASADPAELGPQDAVIVTTKAPALPSVAAGIAPLLGPDTPVAFVMNGIPWWYNDATARDGQHLEALDPGGALRRAIGIRRTIGGVVYSATTVTEPGVVMVETGDARVILGEVDGRITPRAEALAATIAAGGLPAPVVPDIRQAVWQKLLGNLMTGPLCLLARACMQDLYTSEAVREAAVRMAGEIIAIAAAEGITIPGDAPAARVARSARLRHKPSILQDLEAGRSMEIEAMFQAPLRLARDAGVATPTLSLMVALATRSAIAAGLYTPYAETAA</sequence>
<comment type="function">
    <text evidence="10">Catalyzes the NADPH-dependent reduction of ketopantoate into pantoic acid.</text>
</comment>
<dbReference type="GO" id="GO:0008677">
    <property type="term" value="F:2-dehydropantoate 2-reductase activity"/>
    <property type="evidence" value="ECO:0007669"/>
    <property type="project" value="UniProtKB-EC"/>
</dbReference>
<evidence type="ECO:0000256" key="1">
    <source>
        <dbReference type="ARBA" id="ARBA00004994"/>
    </source>
</evidence>
<keyword evidence="7 10" id="KW-0560">Oxidoreductase</keyword>
<gene>
    <name evidence="13" type="ORF">QWZ14_05585</name>
</gene>
<evidence type="ECO:0000259" key="12">
    <source>
        <dbReference type="Pfam" id="PF08546"/>
    </source>
</evidence>
<dbReference type="InterPro" id="IPR036291">
    <property type="entry name" value="NAD(P)-bd_dom_sf"/>
</dbReference>
<dbReference type="Pfam" id="PF02558">
    <property type="entry name" value="ApbA"/>
    <property type="match status" value="1"/>
</dbReference>
<evidence type="ECO:0000256" key="6">
    <source>
        <dbReference type="ARBA" id="ARBA00022857"/>
    </source>
</evidence>
<protein>
    <recommendedName>
        <fullName evidence="4 10">2-dehydropantoate 2-reductase</fullName>
        <ecNumber evidence="3 10">1.1.1.169</ecNumber>
    </recommendedName>
    <alternativeName>
        <fullName evidence="8 10">Ketopantoate reductase</fullName>
    </alternativeName>
</protein>
<dbReference type="SUPFAM" id="SSF51735">
    <property type="entry name" value="NAD(P)-binding Rossmann-fold domains"/>
    <property type="match status" value="1"/>
</dbReference>
<keyword evidence="5 10" id="KW-0566">Pantothenate biosynthesis</keyword>
<evidence type="ECO:0000256" key="7">
    <source>
        <dbReference type="ARBA" id="ARBA00023002"/>
    </source>
</evidence>
<evidence type="ECO:0000313" key="14">
    <source>
        <dbReference type="Proteomes" id="UP001529369"/>
    </source>
</evidence>
<dbReference type="Gene3D" id="1.10.1040.10">
    <property type="entry name" value="N-(1-d-carboxylethyl)-l-norvaline Dehydrogenase, domain 2"/>
    <property type="match status" value="1"/>
</dbReference>
<organism evidence="13 14">
    <name type="scientific">Paeniroseomonas aquatica</name>
    <dbReference type="NCBI Taxonomy" id="373043"/>
    <lineage>
        <taxon>Bacteria</taxon>
        <taxon>Pseudomonadati</taxon>
        <taxon>Pseudomonadota</taxon>
        <taxon>Alphaproteobacteria</taxon>
        <taxon>Acetobacterales</taxon>
        <taxon>Acetobacteraceae</taxon>
        <taxon>Paeniroseomonas</taxon>
    </lineage>
</organism>
<name>A0ABT8A2V5_9PROT</name>
<dbReference type="RefSeq" id="WP_290315642.1">
    <property type="nucleotide sequence ID" value="NZ_JAUFPN010000042.1"/>
</dbReference>
<comment type="similarity">
    <text evidence="2 10">Belongs to the ketopantoate reductase family.</text>
</comment>
<dbReference type="EMBL" id="JAUFPN010000042">
    <property type="protein sequence ID" value="MDN3563848.1"/>
    <property type="molecule type" value="Genomic_DNA"/>
</dbReference>
<comment type="pathway">
    <text evidence="1 10">Cofactor biosynthesis; (R)-pantothenate biosynthesis; (R)-pantoate from 3-methyl-2-oxobutanoate: step 2/2.</text>
</comment>
<dbReference type="SUPFAM" id="SSF48179">
    <property type="entry name" value="6-phosphogluconate dehydrogenase C-terminal domain-like"/>
    <property type="match status" value="1"/>
</dbReference>
<dbReference type="EC" id="1.1.1.169" evidence="3 10"/>
<reference evidence="14" key="1">
    <citation type="journal article" date="2019" name="Int. J. Syst. Evol. Microbiol.">
        <title>The Global Catalogue of Microorganisms (GCM) 10K type strain sequencing project: providing services to taxonomists for standard genome sequencing and annotation.</title>
        <authorList>
            <consortium name="The Broad Institute Genomics Platform"/>
            <consortium name="The Broad Institute Genome Sequencing Center for Infectious Disease"/>
            <person name="Wu L."/>
            <person name="Ma J."/>
        </authorList>
    </citation>
    <scope>NUCLEOTIDE SEQUENCE [LARGE SCALE GENOMIC DNA]</scope>
    <source>
        <strain evidence="14">CECT 7131</strain>
    </source>
</reference>
<comment type="caution">
    <text evidence="13">The sequence shown here is derived from an EMBL/GenBank/DDBJ whole genome shotgun (WGS) entry which is preliminary data.</text>
</comment>
<dbReference type="PANTHER" id="PTHR21708">
    <property type="entry name" value="PROBABLE 2-DEHYDROPANTOATE 2-REDUCTASE"/>
    <property type="match status" value="1"/>
</dbReference>
<evidence type="ECO:0000259" key="11">
    <source>
        <dbReference type="Pfam" id="PF02558"/>
    </source>
</evidence>
<evidence type="ECO:0000256" key="2">
    <source>
        <dbReference type="ARBA" id="ARBA00007870"/>
    </source>
</evidence>
<dbReference type="InterPro" id="IPR013328">
    <property type="entry name" value="6PGD_dom2"/>
</dbReference>
<feature type="domain" description="Ketopantoate reductase N-terminal" evidence="11">
    <location>
        <begin position="3"/>
        <end position="169"/>
    </location>
</feature>
<evidence type="ECO:0000256" key="5">
    <source>
        <dbReference type="ARBA" id="ARBA00022655"/>
    </source>
</evidence>
<dbReference type="InterPro" id="IPR003710">
    <property type="entry name" value="ApbA"/>
</dbReference>
<evidence type="ECO:0000256" key="8">
    <source>
        <dbReference type="ARBA" id="ARBA00032024"/>
    </source>
</evidence>
<feature type="domain" description="Ketopantoate reductase C-terminal" evidence="12">
    <location>
        <begin position="195"/>
        <end position="313"/>
    </location>
</feature>
<keyword evidence="14" id="KW-1185">Reference proteome</keyword>
<dbReference type="InterPro" id="IPR013752">
    <property type="entry name" value="KPA_reductase"/>
</dbReference>